<feature type="region of interest" description="Disordered" evidence="2">
    <location>
        <begin position="1386"/>
        <end position="1495"/>
    </location>
</feature>
<keyword evidence="1" id="KW-0175">Coiled coil</keyword>
<feature type="domain" description="GYF" evidence="3">
    <location>
        <begin position="711"/>
        <end position="762"/>
    </location>
</feature>
<feature type="compositionally biased region" description="Polar residues" evidence="2">
    <location>
        <begin position="801"/>
        <end position="810"/>
    </location>
</feature>
<feature type="compositionally biased region" description="Basic and acidic residues" evidence="2">
    <location>
        <begin position="383"/>
        <end position="397"/>
    </location>
</feature>
<dbReference type="EMBL" id="JADFTS010000004">
    <property type="protein sequence ID" value="KAF9609438.1"/>
    <property type="molecule type" value="Genomic_DNA"/>
</dbReference>
<evidence type="ECO:0000256" key="1">
    <source>
        <dbReference type="SAM" id="Coils"/>
    </source>
</evidence>
<dbReference type="InterPro" id="IPR003169">
    <property type="entry name" value="GYF"/>
</dbReference>
<feature type="compositionally biased region" description="Basic and acidic residues" evidence="2">
    <location>
        <begin position="1389"/>
        <end position="1402"/>
    </location>
</feature>
<evidence type="ECO:0000313" key="5">
    <source>
        <dbReference type="Proteomes" id="UP000631114"/>
    </source>
</evidence>
<dbReference type="SMART" id="SM00444">
    <property type="entry name" value="GYF"/>
    <property type="match status" value="1"/>
</dbReference>
<feature type="compositionally biased region" description="Basic and acidic residues" evidence="2">
    <location>
        <begin position="276"/>
        <end position="319"/>
    </location>
</feature>
<feature type="region of interest" description="Disordered" evidence="2">
    <location>
        <begin position="1562"/>
        <end position="1629"/>
    </location>
</feature>
<dbReference type="Gene3D" id="3.30.1490.40">
    <property type="match status" value="1"/>
</dbReference>
<dbReference type="PANTHER" id="PTHR47471:SF1">
    <property type="entry name" value="PROTEIN ESSENTIAL FOR POTEXVIRUS ACCUMULATION 1"/>
    <property type="match status" value="1"/>
</dbReference>
<dbReference type="CDD" id="cd00072">
    <property type="entry name" value="GYF"/>
    <property type="match status" value="1"/>
</dbReference>
<feature type="compositionally biased region" description="Basic and acidic residues" evidence="2">
    <location>
        <begin position="663"/>
        <end position="673"/>
    </location>
</feature>
<dbReference type="SUPFAM" id="SSF55277">
    <property type="entry name" value="GYF domain"/>
    <property type="match status" value="1"/>
</dbReference>
<feature type="compositionally biased region" description="Polar residues" evidence="2">
    <location>
        <begin position="430"/>
        <end position="464"/>
    </location>
</feature>
<feature type="compositionally biased region" description="Basic and acidic residues" evidence="2">
    <location>
        <begin position="811"/>
        <end position="820"/>
    </location>
</feature>
<accession>A0A835I3R1</accession>
<gene>
    <name evidence="4" type="ORF">IFM89_016238</name>
</gene>
<dbReference type="Proteomes" id="UP000631114">
    <property type="component" value="Unassembled WGS sequence"/>
</dbReference>
<feature type="compositionally biased region" description="Polar residues" evidence="2">
    <location>
        <begin position="621"/>
        <end position="635"/>
    </location>
</feature>
<organism evidence="4 5">
    <name type="scientific">Coptis chinensis</name>
    <dbReference type="NCBI Taxonomy" id="261450"/>
    <lineage>
        <taxon>Eukaryota</taxon>
        <taxon>Viridiplantae</taxon>
        <taxon>Streptophyta</taxon>
        <taxon>Embryophyta</taxon>
        <taxon>Tracheophyta</taxon>
        <taxon>Spermatophyta</taxon>
        <taxon>Magnoliopsida</taxon>
        <taxon>Ranunculales</taxon>
        <taxon>Ranunculaceae</taxon>
        <taxon>Coptidoideae</taxon>
        <taxon>Coptis</taxon>
    </lineage>
</organism>
<feature type="region of interest" description="Disordered" evidence="2">
    <location>
        <begin position="213"/>
        <end position="238"/>
    </location>
</feature>
<proteinExistence type="predicted"/>
<protein>
    <recommendedName>
        <fullName evidence="3">GYF domain-containing protein</fullName>
    </recommendedName>
</protein>
<feature type="compositionally biased region" description="Basic and acidic residues" evidence="2">
    <location>
        <begin position="404"/>
        <end position="425"/>
    </location>
</feature>
<feature type="compositionally biased region" description="Polar residues" evidence="2">
    <location>
        <begin position="213"/>
        <end position="224"/>
    </location>
</feature>
<dbReference type="InterPro" id="IPR035445">
    <property type="entry name" value="GYF-like_dom_sf"/>
</dbReference>
<sequence>MLNISISSLQAERKKLQEEITEGAAARKELEMARNRIKELQRYQDSTFSVICGKFWEQQAWPSTHKWNWETTKEFIAKLDLKTGQKVLGGGCGIGGRDFYMPDNFGVMEVTYKNVHIEVNKAADHLGRLGVHNDDGFVVYGPYLGCSLLPTQSKLIISTHIHCTSIHSSLAGLPFSIFSPFISLKPHLKTSSLLNSQNFLSHHSMGNTKKITSRNNAAVSPSSYHDTEPPPEDGQESDIRIPLTPQWLLEKPAENKPGNSEGSQLGPYPDYTTHSDNSKSSDNDEKSNASEHRRVVSRSSLHDTKSSSHDRWHDEERDTNSSLSRGRWKEGDKDLGDACKTERNTNRNYDEVCRASSERWNDLSKRESNYGQRRESSWNPHWGTDDKESGNWREKRFNTNIDVDIPRDKELQPHVTTHRKEDKEGGLGPPNTSYSQGRGESPHQYTLAPNKQSPLLRYGQNQGENAPPNFNHGGVSSGGNFMKDVSCPSHSSSIALDKVEDGLRESFPLAYSRKKLLAVYKSANNTFFRKSLDDFISVPSLTKEESLEPLAFSAPTSEEMVILKGIDNGDIVSSDEPQVSKDGIVGRGTTDMAHSKRDKLVLGANSVPNKKSNEFAVSGVVSGQRSAAPSATPWRSRTVEKLSQVPLPEVGPRKSALGSSQQPKDHYVEREVSKGVGPSLLSDSTARRQPFEVLERVRDAKKSLPQPSPEELSFYYKDPQGEIRGPFPGSDLIGWLEAGYFGIDLEVRPESAAQDSPFSLLGDVFPQVRAKAPPPGFSVPKQSEATSGPKFSGLGKFHSGPNESDNVNTDPRNRSEPVSEAENKVLEALMSRNLSSLPLEKLALSEGLPGYNVNNCSGKLPMGVENANDLNYLWAEKLLLDRQRSLPNSYSMADTHQISHPQHVDLNRQLQKQPSLTNTMRQTLEHPSSLATTEKLLPSVLSQEPHILNMLQEQYLLSNLQLHLQAPIPTQLSLLDKLLLLKQHQNQEQQQKLLQVQQQLLSQVLSDHQSRQCIDESSYGRLQDVNMPPGSAPNDNLALQSPHEMFKINSQVPPRTLEDALPADFVSLHSQDSKDVNYSVSSEASAPRLPHQFFEKSTCQDGQHAALPEQLGDLVQNARCNESVIAINRVEVSGMKKVFEKNSKTTSQQSKLSKSEGRNIAVEKLETAVSAMEGDTKSATDNIETVVSEQCTSTLQRSASSSEVDMAQGKGESIKDESLLVENIKTHSGHRAWVPAPSLKAKSLLEIQREEHLKAQTKMKISGFSTSFKLSQSSSPWMGMVSNSGCNTDSENAAGSGFMLGQSENAPNSKNKGGHLHDLLAEEVLAQSTGRVMEAPDSFFNKHLQPHTKEDLNDDVSFIEAKDTKKSCKSGKSELVGMKAIPPVASADRSAHPIRNDKDSCPKQEAVPTLPSGSNLGDFVQWKGEPAKSLPPPAWTTDSRKLPKATSLRDIQKEQEQKLCSAQQAVPVPTSKKVHSDQRAHGNGPTQLLTGSSPFKAEFPTRNNAIASAQSKSQVTSLWEIQGTSLREIQGTSLREIQGTSLREIQGTSLREIQGTSLREIQKEQEHMSTSAQQMAPVQPPKKVHSNLRTRGTGAAQPLAGSSLTNGASPIKISGLASPQSKSREEDDLFWGPHDQSTQKAMQSGFPSLVNSSSRGTKSIPVEGTLVGLSTKQKFSSSKSTANFLSSSTVAARSPPEGRKHNTTRLSEAKDFRDWCKKEIYRLTGSNDTSFLELCLMQPTREAEMLLKENLGSCDPDHTFIDKVLDYKVLLPADVLELAFQSHDDPKTSKPGCGNVDTNIISDRDVDSAEVASHIGSKGGGKKGKKGKKVSASLLGFNVVSNRILMGEIQTAEN</sequence>
<dbReference type="OrthoDB" id="6415790at2759"/>
<feature type="region of interest" description="Disordered" evidence="2">
    <location>
        <begin position="251"/>
        <end position="477"/>
    </location>
</feature>
<name>A0A835I3R1_9MAGN</name>
<feature type="compositionally biased region" description="Basic and acidic residues" evidence="2">
    <location>
        <begin position="327"/>
        <end position="376"/>
    </location>
</feature>
<evidence type="ECO:0000256" key="2">
    <source>
        <dbReference type="SAM" id="MobiDB-lite"/>
    </source>
</evidence>
<feature type="compositionally biased region" description="Polar residues" evidence="2">
    <location>
        <begin position="1484"/>
        <end position="1493"/>
    </location>
</feature>
<dbReference type="PROSITE" id="PS50829">
    <property type="entry name" value="GYF"/>
    <property type="match status" value="1"/>
</dbReference>
<feature type="region of interest" description="Disordered" evidence="2">
    <location>
        <begin position="620"/>
        <end position="684"/>
    </location>
</feature>
<feature type="region of interest" description="Disordered" evidence="2">
    <location>
        <begin position="772"/>
        <end position="820"/>
    </location>
</feature>
<reference evidence="4 5" key="1">
    <citation type="submission" date="2020-10" db="EMBL/GenBank/DDBJ databases">
        <title>The Coptis chinensis genome and diversification of protoberbering-type alkaloids.</title>
        <authorList>
            <person name="Wang B."/>
            <person name="Shu S."/>
            <person name="Song C."/>
            <person name="Liu Y."/>
        </authorList>
    </citation>
    <scope>NUCLEOTIDE SEQUENCE [LARGE SCALE GENOMIC DNA]</scope>
    <source>
        <strain evidence="4">HL-2020</strain>
        <tissue evidence="4">Leaf</tissue>
    </source>
</reference>
<keyword evidence="5" id="KW-1185">Reference proteome</keyword>
<dbReference type="PANTHER" id="PTHR47471">
    <property type="entry name" value="GYF DOMAIN-CONTAINING PROTEIN"/>
    <property type="match status" value="1"/>
</dbReference>
<evidence type="ECO:0000259" key="3">
    <source>
        <dbReference type="PROSITE" id="PS50829"/>
    </source>
</evidence>
<evidence type="ECO:0000313" key="4">
    <source>
        <dbReference type="EMBL" id="KAF9609438.1"/>
    </source>
</evidence>
<dbReference type="Pfam" id="PF02213">
    <property type="entry name" value="GYF"/>
    <property type="match status" value="1"/>
</dbReference>
<comment type="caution">
    <text evidence="4">The sequence shown here is derived from an EMBL/GenBank/DDBJ whole genome shotgun (WGS) entry which is preliminary data.</text>
</comment>
<feature type="coiled-coil region" evidence="1">
    <location>
        <begin position="6"/>
        <end position="43"/>
    </location>
</feature>